<accession>A0ABD1WQQ9</accession>
<dbReference type="EMBL" id="JBFOLJ010000002">
    <property type="protein sequence ID" value="KAL2552009.1"/>
    <property type="molecule type" value="Genomic_DNA"/>
</dbReference>
<name>A0ABD1WQQ9_9LAMI</name>
<dbReference type="Proteomes" id="UP001604277">
    <property type="component" value="Unassembled WGS sequence"/>
</dbReference>
<dbReference type="AlphaFoldDB" id="A0ABD1WQQ9"/>
<reference evidence="2" key="1">
    <citation type="submission" date="2024-07" db="EMBL/GenBank/DDBJ databases">
        <title>Two chromosome-level genome assemblies of Korean endemic species Abeliophyllum distichum and Forsythia ovata (Oleaceae).</title>
        <authorList>
            <person name="Jang H."/>
        </authorList>
    </citation>
    <scope>NUCLEOTIDE SEQUENCE [LARGE SCALE GENOMIC DNA]</scope>
</reference>
<proteinExistence type="predicted"/>
<evidence type="ECO:0000313" key="1">
    <source>
        <dbReference type="EMBL" id="KAL2552009.1"/>
    </source>
</evidence>
<keyword evidence="2" id="KW-1185">Reference proteome</keyword>
<comment type="caution">
    <text evidence="1">The sequence shown here is derived from an EMBL/GenBank/DDBJ whole genome shotgun (WGS) entry which is preliminary data.</text>
</comment>
<protein>
    <submittedName>
        <fullName evidence="1">Uncharacterized protein</fullName>
    </submittedName>
</protein>
<evidence type="ECO:0000313" key="2">
    <source>
        <dbReference type="Proteomes" id="UP001604277"/>
    </source>
</evidence>
<organism evidence="1 2">
    <name type="scientific">Forsythia ovata</name>
    <dbReference type="NCBI Taxonomy" id="205694"/>
    <lineage>
        <taxon>Eukaryota</taxon>
        <taxon>Viridiplantae</taxon>
        <taxon>Streptophyta</taxon>
        <taxon>Embryophyta</taxon>
        <taxon>Tracheophyta</taxon>
        <taxon>Spermatophyta</taxon>
        <taxon>Magnoliopsida</taxon>
        <taxon>eudicotyledons</taxon>
        <taxon>Gunneridae</taxon>
        <taxon>Pentapetalae</taxon>
        <taxon>asterids</taxon>
        <taxon>lamiids</taxon>
        <taxon>Lamiales</taxon>
        <taxon>Oleaceae</taxon>
        <taxon>Forsythieae</taxon>
        <taxon>Forsythia</taxon>
    </lineage>
</organism>
<gene>
    <name evidence="1" type="ORF">Fot_05628</name>
</gene>
<sequence>MAAIDSDFINCCDSYLIVASCSRNAENVVENQEQVPLNLELENACQNSNSLCSNPLSTTAHTTFSQIEIPNLHENQIGGLSDSVQPATQATIADNSNSEIGFPEATQTSSVQDDIMPLVNARPVYDRRNYGPRVCDNSGGGVAIIPEMV</sequence>